<name>A0A0V0GSJ8_SOLCH</name>
<keyword evidence="1" id="KW-0472">Membrane</keyword>
<proteinExistence type="predicted"/>
<dbReference type="AlphaFoldDB" id="A0A0V0GSJ8"/>
<reference evidence="2" key="1">
    <citation type="submission" date="2015-12" db="EMBL/GenBank/DDBJ databases">
        <title>Gene expression during late stages of embryo sac development: a critical building block for successful pollen-pistil interactions.</title>
        <authorList>
            <person name="Liu Y."/>
            <person name="Joly V."/>
            <person name="Sabar M."/>
            <person name="Matton D.P."/>
        </authorList>
    </citation>
    <scope>NUCLEOTIDE SEQUENCE</scope>
</reference>
<sequence length="62" mass="7308">MVTVIHHIHSYDILSIPSFEVSNNENFWKELFVFVICLTSVVHIQDYIYVISLYSLNKGLYD</sequence>
<evidence type="ECO:0000313" key="2">
    <source>
        <dbReference type="EMBL" id="JAP10813.1"/>
    </source>
</evidence>
<feature type="transmembrane region" description="Helical" evidence="1">
    <location>
        <begin position="31"/>
        <end position="56"/>
    </location>
</feature>
<keyword evidence="1" id="KW-0812">Transmembrane</keyword>
<dbReference type="EMBL" id="GEDG01032443">
    <property type="protein sequence ID" value="JAP10813.1"/>
    <property type="molecule type" value="Transcribed_RNA"/>
</dbReference>
<protein>
    <submittedName>
        <fullName evidence="2">Putative ovule protein</fullName>
    </submittedName>
</protein>
<evidence type="ECO:0000256" key="1">
    <source>
        <dbReference type="SAM" id="Phobius"/>
    </source>
</evidence>
<organism evidence="2">
    <name type="scientific">Solanum chacoense</name>
    <name type="common">Chaco potato</name>
    <dbReference type="NCBI Taxonomy" id="4108"/>
    <lineage>
        <taxon>Eukaryota</taxon>
        <taxon>Viridiplantae</taxon>
        <taxon>Streptophyta</taxon>
        <taxon>Embryophyta</taxon>
        <taxon>Tracheophyta</taxon>
        <taxon>Spermatophyta</taxon>
        <taxon>Magnoliopsida</taxon>
        <taxon>eudicotyledons</taxon>
        <taxon>Gunneridae</taxon>
        <taxon>Pentapetalae</taxon>
        <taxon>asterids</taxon>
        <taxon>lamiids</taxon>
        <taxon>Solanales</taxon>
        <taxon>Solanaceae</taxon>
        <taxon>Solanoideae</taxon>
        <taxon>Solaneae</taxon>
        <taxon>Solanum</taxon>
    </lineage>
</organism>
<accession>A0A0V0GSJ8</accession>
<keyword evidence="1" id="KW-1133">Transmembrane helix</keyword>